<keyword evidence="6 10" id="KW-1133">Transmembrane helix</keyword>
<gene>
    <name evidence="11" type="ORF">BCR42DRAFT_419716</name>
</gene>
<feature type="compositionally biased region" description="Polar residues" evidence="9">
    <location>
        <begin position="27"/>
        <end position="36"/>
    </location>
</feature>
<dbReference type="OrthoDB" id="369569at2759"/>
<organism evidence="11 12">
    <name type="scientific">Absidia repens</name>
    <dbReference type="NCBI Taxonomy" id="90262"/>
    <lineage>
        <taxon>Eukaryota</taxon>
        <taxon>Fungi</taxon>
        <taxon>Fungi incertae sedis</taxon>
        <taxon>Mucoromycota</taxon>
        <taxon>Mucoromycotina</taxon>
        <taxon>Mucoromycetes</taxon>
        <taxon>Mucorales</taxon>
        <taxon>Cunninghamellaceae</taxon>
        <taxon>Absidia</taxon>
    </lineage>
</organism>
<comment type="subcellular location">
    <subcellularLocation>
        <location evidence="1">Endoplasmic reticulum membrane</location>
        <topology evidence="1">Multi-pass membrane protein</topology>
    </subcellularLocation>
</comment>
<dbReference type="GO" id="GO:0005789">
    <property type="term" value="C:endoplasmic reticulum membrane"/>
    <property type="evidence" value="ECO:0007669"/>
    <property type="project" value="UniProtKB-SubCell"/>
</dbReference>
<reference evidence="11 12" key="1">
    <citation type="submission" date="2016-07" db="EMBL/GenBank/DDBJ databases">
        <title>Pervasive Adenine N6-methylation of Active Genes in Fungi.</title>
        <authorList>
            <consortium name="DOE Joint Genome Institute"/>
            <person name="Mondo S.J."/>
            <person name="Dannebaum R.O."/>
            <person name="Kuo R.C."/>
            <person name="Labutti K."/>
            <person name="Haridas S."/>
            <person name="Kuo A."/>
            <person name="Salamov A."/>
            <person name="Ahrendt S.R."/>
            <person name="Lipzen A."/>
            <person name="Sullivan W."/>
            <person name="Andreopoulos W.B."/>
            <person name="Clum A."/>
            <person name="Lindquist E."/>
            <person name="Daum C."/>
            <person name="Ramamoorthy G.K."/>
            <person name="Gryganskyi A."/>
            <person name="Culley D."/>
            <person name="Magnuson J.K."/>
            <person name="James T.Y."/>
            <person name="O'Malley M.A."/>
            <person name="Stajich J.E."/>
            <person name="Spatafora J.W."/>
            <person name="Visel A."/>
            <person name="Grigoriev I.V."/>
        </authorList>
    </citation>
    <scope>NUCLEOTIDE SEQUENCE [LARGE SCALE GENOMIC DNA]</scope>
    <source>
        <strain evidence="11 12">NRRL 1336</strain>
    </source>
</reference>
<evidence type="ECO:0000256" key="7">
    <source>
        <dbReference type="ARBA" id="ARBA00023136"/>
    </source>
</evidence>
<dbReference type="PANTHER" id="PTHR19315">
    <property type="entry name" value="ER MEMBRANE PROTEIN COMPLEX SUBUNIT 4"/>
    <property type="match status" value="1"/>
</dbReference>
<dbReference type="PIRSF" id="PIRSF017207">
    <property type="entry name" value="UCP017207_TM-p85"/>
    <property type="match status" value="1"/>
</dbReference>
<proteinExistence type="inferred from homology"/>
<evidence type="ECO:0000256" key="9">
    <source>
        <dbReference type="SAM" id="MobiDB-lite"/>
    </source>
</evidence>
<evidence type="ECO:0000256" key="1">
    <source>
        <dbReference type="ARBA" id="ARBA00004477"/>
    </source>
</evidence>
<keyword evidence="4 10" id="KW-0812">Transmembrane</keyword>
<feature type="transmembrane region" description="Helical" evidence="10">
    <location>
        <begin position="122"/>
        <end position="141"/>
    </location>
</feature>
<keyword evidence="5" id="KW-0256">Endoplasmic reticulum</keyword>
<dbReference type="Proteomes" id="UP000193560">
    <property type="component" value="Unassembled WGS sequence"/>
</dbReference>
<dbReference type="InterPro" id="IPR009445">
    <property type="entry name" value="TMEM85/Emc4"/>
</dbReference>
<sequence>MSTWTIDYASIKTSTKKPTNPVGFEQSALQSRNGTKSARPAAQDHNDVELKIKRAWDVAMGPAKSIPMNAIMIYMSGNGVQIFSVMITVMLFIQPIKAIMSMGQTFERFETKGSTQPGANLLVSKLTFIGLHILTICLGIYKINGMGLLPTTTSDWLAFLPHKQVLEYSSI</sequence>
<dbReference type="AlphaFoldDB" id="A0A1X2IBL4"/>
<evidence type="ECO:0000256" key="10">
    <source>
        <dbReference type="SAM" id="Phobius"/>
    </source>
</evidence>
<keyword evidence="12" id="KW-1185">Reference proteome</keyword>
<dbReference type="Pfam" id="PF06417">
    <property type="entry name" value="EMC4"/>
    <property type="match status" value="1"/>
</dbReference>
<comment type="similarity">
    <text evidence="2 8">Belongs to the EMC4 family.</text>
</comment>
<evidence type="ECO:0000313" key="11">
    <source>
        <dbReference type="EMBL" id="ORZ12661.1"/>
    </source>
</evidence>
<evidence type="ECO:0000256" key="6">
    <source>
        <dbReference type="ARBA" id="ARBA00022989"/>
    </source>
</evidence>
<comment type="caution">
    <text evidence="11">The sequence shown here is derived from an EMBL/GenBank/DDBJ whole genome shotgun (WGS) entry which is preliminary data.</text>
</comment>
<evidence type="ECO:0000256" key="8">
    <source>
        <dbReference type="PIRNR" id="PIRNR017207"/>
    </source>
</evidence>
<accession>A0A1X2IBL4</accession>
<name>A0A1X2IBL4_9FUNG</name>
<keyword evidence="7 8" id="KW-0472">Membrane</keyword>
<dbReference type="EMBL" id="MCGE01000018">
    <property type="protein sequence ID" value="ORZ12661.1"/>
    <property type="molecule type" value="Genomic_DNA"/>
</dbReference>
<evidence type="ECO:0000256" key="3">
    <source>
        <dbReference type="ARBA" id="ARBA00020820"/>
    </source>
</evidence>
<feature type="transmembrane region" description="Helical" evidence="10">
    <location>
        <begin position="71"/>
        <end position="93"/>
    </location>
</feature>
<evidence type="ECO:0000256" key="4">
    <source>
        <dbReference type="ARBA" id="ARBA00022692"/>
    </source>
</evidence>
<evidence type="ECO:0000256" key="5">
    <source>
        <dbReference type="ARBA" id="ARBA00022824"/>
    </source>
</evidence>
<dbReference type="STRING" id="90262.A0A1X2IBL4"/>
<evidence type="ECO:0000256" key="2">
    <source>
        <dbReference type="ARBA" id="ARBA00007715"/>
    </source>
</evidence>
<protein>
    <recommendedName>
        <fullName evidence="3 8">ER membrane protein complex subunit 4</fullName>
    </recommendedName>
</protein>
<evidence type="ECO:0000313" key="12">
    <source>
        <dbReference type="Proteomes" id="UP000193560"/>
    </source>
</evidence>
<feature type="region of interest" description="Disordered" evidence="9">
    <location>
        <begin position="15"/>
        <end position="44"/>
    </location>
</feature>